<organism evidence="1 2">
    <name type="scientific">Kineococcus halophytocola</name>
    <dbReference type="NCBI Taxonomy" id="3234027"/>
    <lineage>
        <taxon>Bacteria</taxon>
        <taxon>Bacillati</taxon>
        <taxon>Actinomycetota</taxon>
        <taxon>Actinomycetes</taxon>
        <taxon>Kineosporiales</taxon>
        <taxon>Kineosporiaceae</taxon>
        <taxon>Kineococcus</taxon>
    </lineage>
</organism>
<proteinExistence type="predicted"/>
<evidence type="ECO:0000313" key="1">
    <source>
        <dbReference type="EMBL" id="MEZ0163728.1"/>
    </source>
</evidence>
<protein>
    <submittedName>
        <fullName evidence="1">Uncharacterized protein</fullName>
    </submittedName>
</protein>
<gene>
    <name evidence="1" type="ORF">AB2L27_02980</name>
</gene>
<sequence>MRRTVAVSSHSHDVAVVGGGVFSAGARDHQAGGPGHEPAA</sequence>
<dbReference type="Proteomes" id="UP001565927">
    <property type="component" value="Unassembled WGS sequence"/>
</dbReference>
<accession>A0ABV4GZ54</accession>
<evidence type="ECO:0000313" key="2">
    <source>
        <dbReference type="Proteomes" id="UP001565927"/>
    </source>
</evidence>
<reference evidence="1 2" key="1">
    <citation type="submission" date="2024-07" db="EMBL/GenBank/DDBJ databases">
        <authorList>
            <person name="Thanompreechachai J."/>
            <person name="Duangmal K."/>
        </authorList>
    </citation>
    <scope>NUCLEOTIDE SEQUENCE [LARGE SCALE GENOMIC DNA]</scope>
    <source>
        <strain evidence="1 2">LSe6-4</strain>
    </source>
</reference>
<comment type="caution">
    <text evidence="1">The sequence shown here is derived from an EMBL/GenBank/DDBJ whole genome shotgun (WGS) entry which is preliminary data.</text>
</comment>
<keyword evidence="2" id="KW-1185">Reference proteome</keyword>
<dbReference type="EMBL" id="JBGFTU010000003">
    <property type="protein sequence ID" value="MEZ0163728.1"/>
    <property type="molecule type" value="Genomic_DNA"/>
</dbReference>
<dbReference type="RefSeq" id="WP_370439986.1">
    <property type="nucleotide sequence ID" value="NZ_JBGFTU010000003.1"/>
</dbReference>
<name>A0ABV4GZ54_9ACTN</name>